<accession>A0A916LBL3</accession>
<evidence type="ECO:0000313" key="3">
    <source>
        <dbReference type="Proteomes" id="UP000039021"/>
    </source>
</evidence>
<name>A0A916LBL3_MYCTX</name>
<organism evidence="2 3">
    <name type="scientific">Mycobacterium tuberculosis</name>
    <dbReference type="NCBI Taxonomy" id="1773"/>
    <lineage>
        <taxon>Bacteria</taxon>
        <taxon>Bacillati</taxon>
        <taxon>Actinomycetota</taxon>
        <taxon>Actinomycetes</taxon>
        <taxon>Mycobacteriales</taxon>
        <taxon>Mycobacteriaceae</taxon>
        <taxon>Mycobacterium</taxon>
        <taxon>Mycobacterium tuberculosis complex</taxon>
    </lineage>
</organism>
<comment type="caution">
    <text evidence="2">The sequence shown here is derived from an EMBL/GenBank/DDBJ whole genome shotgun (WGS) entry which is preliminary data.</text>
</comment>
<sequence>MARFCAARLPYSRAHIEVKISVMSRTRSSSTSAESTTTSSRPWAASAASTYSEPNRQNRSRCSTTIRFTDGSRSSARNFRRCPFSAEPTSVTTLSTAICSVVAQAVTRATCRSRSGF</sequence>
<feature type="compositionally biased region" description="Low complexity" evidence="1">
    <location>
        <begin position="24"/>
        <end position="41"/>
    </location>
</feature>
<feature type="region of interest" description="Disordered" evidence="1">
    <location>
        <begin position="24"/>
        <end position="61"/>
    </location>
</feature>
<dbReference type="EMBL" id="CSBK01001211">
    <property type="protein sequence ID" value="COY43314.1"/>
    <property type="molecule type" value="Genomic_DNA"/>
</dbReference>
<reference evidence="3" key="1">
    <citation type="submission" date="2015-03" db="EMBL/GenBank/DDBJ databases">
        <authorList>
            <consortium name="Pathogen Informatics"/>
        </authorList>
    </citation>
    <scope>NUCLEOTIDE SEQUENCE [LARGE SCALE GENOMIC DNA]</scope>
    <source>
        <strain evidence="3">N09902308</strain>
    </source>
</reference>
<evidence type="ECO:0000256" key="1">
    <source>
        <dbReference type="SAM" id="MobiDB-lite"/>
    </source>
</evidence>
<proteinExistence type="predicted"/>
<dbReference type="Proteomes" id="UP000039021">
    <property type="component" value="Unassembled WGS sequence"/>
</dbReference>
<gene>
    <name evidence="2" type="ORF">ERS007739_02601</name>
</gene>
<protein>
    <submittedName>
        <fullName evidence="2">Uncharacterized protein</fullName>
    </submittedName>
</protein>
<feature type="compositionally biased region" description="Polar residues" evidence="1">
    <location>
        <begin position="47"/>
        <end position="61"/>
    </location>
</feature>
<evidence type="ECO:0000313" key="2">
    <source>
        <dbReference type="EMBL" id="COY43314.1"/>
    </source>
</evidence>
<dbReference type="AlphaFoldDB" id="A0A916LBL3"/>